<dbReference type="Pfam" id="PF12874">
    <property type="entry name" value="zf-met"/>
    <property type="match status" value="2"/>
</dbReference>
<comment type="caution">
    <text evidence="4">The sequence shown here is derived from an EMBL/GenBank/DDBJ whole genome shotgun (WGS) entry which is preliminary data.</text>
</comment>
<dbReference type="SUPFAM" id="SSF57667">
    <property type="entry name" value="beta-beta-alpha zinc fingers"/>
    <property type="match status" value="2"/>
</dbReference>
<dbReference type="EMBL" id="CAXIEN010000367">
    <property type="protein sequence ID" value="CAL1295287.1"/>
    <property type="molecule type" value="Genomic_DNA"/>
</dbReference>
<evidence type="ECO:0000313" key="4">
    <source>
        <dbReference type="EMBL" id="CAL1295287.1"/>
    </source>
</evidence>
<feature type="region of interest" description="Disordered" evidence="1">
    <location>
        <begin position="251"/>
        <end position="287"/>
    </location>
</feature>
<name>A0AAV2BH16_9ARAC</name>
<protein>
    <submittedName>
        <fullName evidence="4">Uncharacterized protein</fullName>
    </submittedName>
</protein>
<keyword evidence="5" id="KW-1185">Reference proteome</keyword>
<dbReference type="GO" id="GO:0003676">
    <property type="term" value="F:nucleic acid binding"/>
    <property type="evidence" value="ECO:0007669"/>
    <property type="project" value="InterPro"/>
</dbReference>
<feature type="domain" description="U1-type" evidence="3">
    <location>
        <begin position="504"/>
        <end position="538"/>
    </location>
</feature>
<feature type="domain" description="C2H2-type" evidence="2">
    <location>
        <begin position="590"/>
        <end position="613"/>
    </location>
</feature>
<gene>
    <name evidence="4" type="ORF">LARSCL_LOCUS19196</name>
</gene>
<feature type="compositionally biased region" description="Polar residues" evidence="1">
    <location>
        <begin position="119"/>
        <end position="134"/>
    </location>
</feature>
<dbReference type="InterPro" id="IPR036236">
    <property type="entry name" value="Znf_C2H2_sf"/>
</dbReference>
<evidence type="ECO:0000259" key="3">
    <source>
        <dbReference type="SMART" id="SM00451"/>
    </source>
</evidence>
<dbReference type="Gene3D" id="3.30.160.60">
    <property type="entry name" value="Classic Zinc Finger"/>
    <property type="match status" value="2"/>
</dbReference>
<feature type="compositionally biased region" description="Basic and acidic residues" evidence="1">
    <location>
        <begin position="108"/>
        <end position="118"/>
    </location>
</feature>
<dbReference type="GO" id="GO:0008270">
    <property type="term" value="F:zinc ion binding"/>
    <property type="evidence" value="ECO:0007669"/>
    <property type="project" value="InterPro"/>
</dbReference>
<sequence length="677" mass="78499">MKYENSPPPSDYEFEDISTFFALSRPQNVFVTGYLSVDYNLIHPHLLGCESEETPNKIVENKINKTSQDDVCKEVGKDEDEKVKKLDVIESEKLHSLTMTDQNTTDMEMCKKKEKPQAETESCSKVQDNSTEALQKSEHVSSGMKRRRCRRQHQRKRVISSVDSDESDINGTTIEDLRYKLISKSYSKKFKTSRKDLDHYKPKLHKHSKMCYYKRRISVYDDDQSSNSDRSKSFYYSRKFKRYRSISSDEEQSAPYGYDISPHTSHDRCSRLRSRRSRLRSPGSRLRSPRLCLRNPVRVKQEVFSDDDKISYVGRRERLESDRFSETDEVRSSKWCSPKREEIKLEPMDCKDNREFHGPDVYYCSFCKLTLNSELTWKSHLLGQRHAKAIRAQSVHEVARSSLLNPITTSYNPVFEEGPRHDKPPPGIKRVELKDCYASIQEVCDDLQHRQLIIEKSSIFPQDHAGPSWQTASFSQVKDETVIIKDDNGKPVVPSNQEFLDTKYADFHCTVCDSHMNNIAMWEAHIRGKRHLKNMKKDTQGVAATNKYIEAPSGTVSNLVKQIDEVCTSGEIVVGLKYIRENQGKNGNQYNCFPCGGCCSDIDIVDHILSMKHKIKYLEKMDVDGYKNSIQEINNIQVSNYYREQMVDAECKEMVDKYGRGKPKVYYIKRDLKYGAL</sequence>
<dbReference type="InterPro" id="IPR003604">
    <property type="entry name" value="Matrin/U1-like-C_Znf_C2H2"/>
</dbReference>
<feature type="domain" description="C2H2-type" evidence="2">
    <location>
        <begin position="362"/>
        <end position="386"/>
    </location>
</feature>
<dbReference type="SMART" id="SM00451">
    <property type="entry name" value="ZnF_U1"/>
    <property type="match status" value="2"/>
</dbReference>
<dbReference type="Proteomes" id="UP001497382">
    <property type="component" value="Unassembled WGS sequence"/>
</dbReference>
<dbReference type="InterPro" id="IPR013087">
    <property type="entry name" value="Znf_C2H2_type"/>
</dbReference>
<dbReference type="PANTHER" id="PTHR45762">
    <property type="entry name" value="ZINC FINGER RNA-BINDING PROTEIN"/>
    <property type="match status" value="1"/>
</dbReference>
<organism evidence="4 5">
    <name type="scientific">Larinioides sclopetarius</name>
    <dbReference type="NCBI Taxonomy" id="280406"/>
    <lineage>
        <taxon>Eukaryota</taxon>
        <taxon>Metazoa</taxon>
        <taxon>Ecdysozoa</taxon>
        <taxon>Arthropoda</taxon>
        <taxon>Chelicerata</taxon>
        <taxon>Arachnida</taxon>
        <taxon>Araneae</taxon>
        <taxon>Araneomorphae</taxon>
        <taxon>Entelegynae</taxon>
        <taxon>Araneoidea</taxon>
        <taxon>Araneidae</taxon>
        <taxon>Larinioides</taxon>
    </lineage>
</organism>
<dbReference type="SMART" id="SM00355">
    <property type="entry name" value="ZnF_C2H2"/>
    <property type="match status" value="3"/>
</dbReference>
<feature type="domain" description="U1-type" evidence="3">
    <location>
        <begin position="359"/>
        <end position="393"/>
    </location>
</feature>
<feature type="region of interest" description="Disordered" evidence="1">
    <location>
        <begin position="108"/>
        <end position="169"/>
    </location>
</feature>
<dbReference type="PANTHER" id="PTHR45762:SF3">
    <property type="entry name" value="ZINC-FINGER PROTEIN AT 72D, ISOFORM B"/>
    <property type="match status" value="1"/>
</dbReference>
<evidence type="ECO:0000313" key="5">
    <source>
        <dbReference type="Proteomes" id="UP001497382"/>
    </source>
</evidence>
<dbReference type="AlphaFoldDB" id="A0AAV2BH16"/>
<proteinExistence type="predicted"/>
<evidence type="ECO:0000256" key="1">
    <source>
        <dbReference type="SAM" id="MobiDB-lite"/>
    </source>
</evidence>
<feature type="compositionally biased region" description="Basic residues" evidence="1">
    <location>
        <begin position="144"/>
        <end position="158"/>
    </location>
</feature>
<feature type="domain" description="C2H2-type" evidence="2">
    <location>
        <begin position="507"/>
        <end position="531"/>
    </location>
</feature>
<accession>A0AAV2BH16</accession>
<reference evidence="4 5" key="1">
    <citation type="submission" date="2024-04" db="EMBL/GenBank/DDBJ databases">
        <authorList>
            <person name="Rising A."/>
            <person name="Reimegard J."/>
            <person name="Sonavane S."/>
            <person name="Akerstrom W."/>
            <person name="Nylinder S."/>
            <person name="Hedman E."/>
            <person name="Kallberg Y."/>
        </authorList>
    </citation>
    <scope>NUCLEOTIDE SEQUENCE [LARGE SCALE GENOMIC DNA]</scope>
</reference>
<evidence type="ECO:0000259" key="2">
    <source>
        <dbReference type="SMART" id="SM00355"/>
    </source>
</evidence>